<dbReference type="CDD" id="cd12797">
    <property type="entry name" value="M23_peptidase"/>
    <property type="match status" value="1"/>
</dbReference>
<keyword evidence="2" id="KW-0812">Transmembrane</keyword>
<dbReference type="HOGENOM" id="CLU_029425_2_4_12"/>
<feature type="coiled-coil region" evidence="1">
    <location>
        <begin position="94"/>
        <end position="128"/>
    </location>
</feature>
<accession>A0A0E2EGT0</accession>
<reference evidence="4" key="1">
    <citation type="submission" date="2012-01" db="EMBL/GenBank/DDBJ databases">
        <title>The Genome Sequence of Treponema denticola H-22.</title>
        <authorList>
            <consortium name="The Broad Institute Genome Sequencing Platform"/>
            <person name="Earl A."/>
            <person name="Ward D."/>
            <person name="Feldgarden M."/>
            <person name="Gevers D."/>
            <person name="Blanton J.M."/>
            <person name="Fenno C.J."/>
            <person name="Baranova O.V."/>
            <person name="Mathney J."/>
            <person name="Dewhirst F.E."/>
            <person name="Izard J."/>
            <person name="Young S.K."/>
            <person name="Zeng Q."/>
            <person name="Gargeya S."/>
            <person name="Fitzgerald M."/>
            <person name="Haas B."/>
            <person name="Abouelleil A."/>
            <person name="Alvarado L."/>
            <person name="Arachchi H.M."/>
            <person name="Berlin A."/>
            <person name="Chapman S.B."/>
            <person name="Gearin G."/>
            <person name="Goldberg J."/>
            <person name="Griggs A."/>
            <person name="Gujja S."/>
            <person name="Hansen M."/>
            <person name="Heiman D."/>
            <person name="Howarth C."/>
            <person name="Larimer J."/>
            <person name="Lui A."/>
            <person name="MacDonald P.J.P."/>
            <person name="McCowen C."/>
            <person name="Montmayeur A."/>
            <person name="Murphy C."/>
            <person name="Neiman D."/>
            <person name="Pearson M."/>
            <person name="Priest M."/>
            <person name="Roberts A."/>
            <person name="Saif S."/>
            <person name="Shea T."/>
            <person name="Sisk P."/>
            <person name="Stolte C."/>
            <person name="Sykes S."/>
            <person name="Wortman J."/>
            <person name="Nusbaum C."/>
            <person name="Birren B."/>
        </authorList>
    </citation>
    <scope>NUCLEOTIDE SEQUENCE [LARGE SCALE GENOMIC DNA]</scope>
    <source>
        <strain evidence="4">H-22</strain>
    </source>
</reference>
<feature type="domain" description="M23ase beta-sheet core" evidence="3">
    <location>
        <begin position="235"/>
        <end position="330"/>
    </location>
</feature>
<dbReference type="PATRIC" id="fig|999432.5.peg.1596"/>
<organism evidence="4">
    <name type="scientific">Treponema denticola H-22</name>
    <dbReference type="NCBI Taxonomy" id="999432"/>
    <lineage>
        <taxon>Bacteria</taxon>
        <taxon>Pseudomonadati</taxon>
        <taxon>Spirochaetota</taxon>
        <taxon>Spirochaetia</taxon>
        <taxon>Spirochaetales</taxon>
        <taxon>Treponemataceae</taxon>
        <taxon>Treponema</taxon>
    </lineage>
</organism>
<proteinExistence type="predicted"/>
<dbReference type="InterPro" id="IPR016047">
    <property type="entry name" value="M23ase_b-sheet_dom"/>
</dbReference>
<dbReference type="SUPFAM" id="SSF51261">
    <property type="entry name" value="Duplicated hybrid motif"/>
    <property type="match status" value="1"/>
</dbReference>
<keyword evidence="1" id="KW-0175">Coiled coil</keyword>
<evidence type="ECO:0000256" key="2">
    <source>
        <dbReference type="SAM" id="Phobius"/>
    </source>
</evidence>
<comment type="caution">
    <text evidence="4">The sequence shown here is derived from an EMBL/GenBank/DDBJ whole genome shotgun (WGS) entry which is preliminary data.</text>
</comment>
<dbReference type="RefSeq" id="WP_002676382.1">
    <property type="nucleotide sequence ID" value="NZ_CM001795.1"/>
</dbReference>
<keyword evidence="2" id="KW-0472">Membrane</keyword>
<dbReference type="Pfam" id="PF01551">
    <property type="entry name" value="Peptidase_M23"/>
    <property type="match status" value="1"/>
</dbReference>
<dbReference type="InterPro" id="IPR050570">
    <property type="entry name" value="Cell_wall_metabolism_enzyme"/>
</dbReference>
<gene>
    <name evidence="4" type="ORF">HMPREF9726_01540</name>
</gene>
<feature type="transmembrane region" description="Helical" evidence="2">
    <location>
        <begin position="63"/>
        <end position="85"/>
    </location>
</feature>
<sequence length="343" mass="38166">MSRTRTYKRAENNLVRYFNELFKAFCTSVSKGVMKFINGGRKKLTVMVVPHSQKRIVNFQASIFSIVFVSVLLVGILASFFWFAAESVASARKLANLKEETRKTQASLNVLKNETNDLLKNAKNFQSTLSSTLTSLGLQSIMETGAENDDSSDLSLLFNVQEQAQGTAREVSELKKLSAYLQDTIQPVQEMAKLMDTQTALFSDIPSLWPIKGGIGHITMAFGQNRHPFTGQWYIHTGIDLATGRSGDPIMATADGQVITVETDPGWGNYIIIKHKHGFFTRYAHLSSFRVTRGQHVQKGQVIGYIGNTGISTGPHLHYEVHIGSDVVDPMKYLNIKNTGRKK</sequence>
<name>A0A0E2EGT0_TREDN</name>
<dbReference type="PANTHER" id="PTHR21666:SF285">
    <property type="entry name" value="M23 FAMILY METALLOPEPTIDASE"/>
    <property type="match status" value="1"/>
</dbReference>
<evidence type="ECO:0000259" key="3">
    <source>
        <dbReference type="Pfam" id="PF01551"/>
    </source>
</evidence>
<dbReference type="GO" id="GO:0004222">
    <property type="term" value="F:metalloendopeptidase activity"/>
    <property type="evidence" value="ECO:0007669"/>
    <property type="project" value="TreeGrafter"/>
</dbReference>
<dbReference type="Proteomes" id="UP000011705">
    <property type="component" value="Chromosome"/>
</dbReference>
<evidence type="ECO:0000256" key="1">
    <source>
        <dbReference type="SAM" id="Coils"/>
    </source>
</evidence>
<dbReference type="InterPro" id="IPR011055">
    <property type="entry name" value="Dup_hybrid_motif"/>
</dbReference>
<dbReference type="Gene3D" id="2.70.70.10">
    <property type="entry name" value="Glucose Permease (Domain IIA)"/>
    <property type="match status" value="1"/>
</dbReference>
<protein>
    <recommendedName>
        <fullName evidence="3">M23ase beta-sheet core domain-containing protein</fullName>
    </recommendedName>
</protein>
<dbReference type="AlphaFoldDB" id="A0A0E2EGT0"/>
<dbReference type="FunFam" id="2.70.70.10:FF:000006">
    <property type="entry name" value="M23 family peptidase"/>
    <property type="match status" value="1"/>
</dbReference>
<dbReference type="EMBL" id="AGDV01000012">
    <property type="protein sequence ID" value="EMB33179.1"/>
    <property type="molecule type" value="Genomic_DNA"/>
</dbReference>
<evidence type="ECO:0000313" key="4">
    <source>
        <dbReference type="EMBL" id="EMB33179.1"/>
    </source>
</evidence>
<keyword evidence="2" id="KW-1133">Transmembrane helix</keyword>
<dbReference type="PANTHER" id="PTHR21666">
    <property type="entry name" value="PEPTIDASE-RELATED"/>
    <property type="match status" value="1"/>
</dbReference>